<dbReference type="Proteomes" id="UP000054304">
    <property type="component" value="Unassembled WGS sequence"/>
</dbReference>
<evidence type="ECO:0000259" key="13">
    <source>
        <dbReference type="Pfam" id="PF02799"/>
    </source>
</evidence>
<organism evidence="14 15">
    <name type="scientific">Lachancea lanzarotensis</name>
    <dbReference type="NCBI Taxonomy" id="1245769"/>
    <lineage>
        <taxon>Eukaryota</taxon>
        <taxon>Fungi</taxon>
        <taxon>Dikarya</taxon>
        <taxon>Ascomycota</taxon>
        <taxon>Saccharomycotina</taxon>
        <taxon>Saccharomycetes</taxon>
        <taxon>Saccharomycetales</taxon>
        <taxon>Saccharomycetaceae</taxon>
        <taxon>Lachancea</taxon>
    </lineage>
</organism>
<dbReference type="FunFam" id="3.40.630.30:FF:000042">
    <property type="entry name" value="Glycylpeptide N-tetradecanoyltransferase"/>
    <property type="match status" value="1"/>
</dbReference>
<keyword evidence="7 9" id="KW-0808">Transferase</keyword>
<reference evidence="14 15" key="1">
    <citation type="submission" date="2014-12" db="EMBL/GenBank/DDBJ databases">
        <authorList>
            <person name="Neuveglise Cecile"/>
        </authorList>
    </citation>
    <scope>NUCLEOTIDE SEQUENCE [LARGE SCALE GENOMIC DNA]</scope>
    <source>
        <strain evidence="14 15">CBS 12615</strain>
    </source>
</reference>
<feature type="domain" description="Glycylpeptide N-tetradecanoyltransferase C-terminal" evidence="13">
    <location>
        <begin position="232"/>
        <end position="447"/>
    </location>
</feature>
<dbReference type="InterPro" id="IPR000903">
    <property type="entry name" value="NMT"/>
</dbReference>
<dbReference type="PANTHER" id="PTHR11377">
    <property type="entry name" value="N-MYRISTOYL TRANSFERASE"/>
    <property type="match status" value="1"/>
</dbReference>
<evidence type="ECO:0000313" key="15">
    <source>
        <dbReference type="Proteomes" id="UP000054304"/>
    </source>
</evidence>
<dbReference type="HOGENOM" id="CLU_022882_2_0_1"/>
<dbReference type="STRING" id="1245769.A0A0C7NAU5"/>
<dbReference type="Pfam" id="PF01233">
    <property type="entry name" value="NMT"/>
    <property type="match status" value="1"/>
</dbReference>
<evidence type="ECO:0000256" key="3">
    <source>
        <dbReference type="ARBA" id="ARBA00011245"/>
    </source>
</evidence>
<accession>A0A0C7NAU5</accession>
<dbReference type="PANTHER" id="PTHR11377:SF5">
    <property type="entry name" value="GLYCYLPEPTIDE N-TETRADECANOYLTRANSFERASE"/>
    <property type="match status" value="1"/>
</dbReference>
<evidence type="ECO:0000256" key="8">
    <source>
        <dbReference type="ARBA" id="ARBA00023315"/>
    </source>
</evidence>
<proteinExistence type="inferred from homology"/>
<dbReference type="PROSITE" id="PS00975">
    <property type="entry name" value="NMT_1"/>
    <property type="match status" value="1"/>
</dbReference>
<evidence type="ECO:0000256" key="5">
    <source>
        <dbReference type="ARBA" id="ARBA00022240"/>
    </source>
</evidence>
<dbReference type="RefSeq" id="XP_022628816.1">
    <property type="nucleotide sequence ID" value="XM_022772497.1"/>
</dbReference>
<keyword evidence="8 9" id="KW-0012">Acyltransferase</keyword>
<evidence type="ECO:0000256" key="6">
    <source>
        <dbReference type="ARBA" id="ARBA00022490"/>
    </source>
</evidence>
<keyword evidence="15" id="KW-1185">Reference proteome</keyword>
<dbReference type="InterPro" id="IPR016181">
    <property type="entry name" value="Acyl_CoA_acyltransferase"/>
</dbReference>
<dbReference type="InterPro" id="IPR022677">
    <property type="entry name" value="NMT_C"/>
</dbReference>
<dbReference type="AlphaFoldDB" id="A0A0C7NAU5"/>
<comment type="subcellular location">
    <subcellularLocation>
        <location evidence="1">Cytoplasm</location>
    </subcellularLocation>
</comment>
<dbReference type="SUPFAM" id="SSF55729">
    <property type="entry name" value="Acyl-CoA N-acyltransferases (Nat)"/>
    <property type="match status" value="2"/>
</dbReference>
<evidence type="ECO:0000256" key="7">
    <source>
        <dbReference type="ARBA" id="ARBA00022679"/>
    </source>
</evidence>
<evidence type="ECO:0000259" key="12">
    <source>
        <dbReference type="Pfam" id="PF01233"/>
    </source>
</evidence>
<dbReference type="EMBL" id="LN736364">
    <property type="protein sequence ID" value="CEP62591.1"/>
    <property type="molecule type" value="Genomic_DNA"/>
</dbReference>
<comment type="function">
    <text evidence="9">Adds a myristoyl group to the N-terminal glycine residue of certain cellular proteins.</text>
</comment>
<gene>
    <name evidence="14" type="ORF">LALA0_S05e09032g</name>
</gene>
<dbReference type="GeneID" id="34686060"/>
<comment type="catalytic activity">
    <reaction evidence="9">
        <text>N-terminal glycyl-[protein] + tetradecanoyl-CoA = N-tetradecanoylglycyl-[protein] + CoA + H(+)</text>
        <dbReference type="Rhea" id="RHEA:15521"/>
        <dbReference type="Rhea" id="RHEA-COMP:12666"/>
        <dbReference type="Rhea" id="RHEA-COMP:12667"/>
        <dbReference type="ChEBI" id="CHEBI:15378"/>
        <dbReference type="ChEBI" id="CHEBI:57287"/>
        <dbReference type="ChEBI" id="CHEBI:57385"/>
        <dbReference type="ChEBI" id="CHEBI:64723"/>
        <dbReference type="ChEBI" id="CHEBI:133050"/>
        <dbReference type="EC" id="2.3.1.97"/>
    </reaction>
</comment>
<protein>
    <recommendedName>
        <fullName evidence="5 9">Glycylpeptide N-tetradecanoyltransferase</fullName>
        <ecNumber evidence="4 9">2.3.1.97</ecNumber>
    </recommendedName>
</protein>
<dbReference type="Pfam" id="PF02799">
    <property type="entry name" value="NMT_C"/>
    <property type="match status" value="1"/>
</dbReference>
<dbReference type="FunFam" id="3.40.630.30:FF:000056">
    <property type="entry name" value="Glycylpeptide N-tetradecanoyltransferase"/>
    <property type="match status" value="1"/>
</dbReference>
<evidence type="ECO:0000256" key="9">
    <source>
        <dbReference type="RuleBase" id="RU000586"/>
    </source>
</evidence>
<dbReference type="InterPro" id="IPR022676">
    <property type="entry name" value="NMT_N"/>
</dbReference>
<comment type="subunit">
    <text evidence="3">Monomer.</text>
</comment>
<dbReference type="GO" id="GO:0005829">
    <property type="term" value="C:cytosol"/>
    <property type="evidence" value="ECO:0007669"/>
    <property type="project" value="EnsemblFungi"/>
</dbReference>
<dbReference type="PIRSF" id="PIRSF015892">
    <property type="entry name" value="N-myristl_transf"/>
    <property type="match status" value="1"/>
</dbReference>
<evidence type="ECO:0000256" key="2">
    <source>
        <dbReference type="ARBA" id="ARBA00009469"/>
    </source>
</evidence>
<dbReference type="EC" id="2.3.1.97" evidence="4 9"/>
<evidence type="ECO:0000256" key="10">
    <source>
        <dbReference type="RuleBase" id="RU004178"/>
    </source>
</evidence>
<name>A0A0C7NAU5_9SACH</name>
<dbReference type="InterPro" id="IPR022678">
    <property type="entry name" value="NMT_CS"/>
</dbReference>
<evidence type="ECO:0000256" key="1">
    <source>
        <dbReference type="ARBA" id="ARBA00004496"/>
    </source>
</evidence>
<sequence>MSQDPEQAKKLEALLKMLAISKGDTSKLTQPQRKQFEEYKFWKTQPVSRFDDKVDDEGPINSSQRSEDVPDEPLPLLDEFQWCTVDLTDPEQLDDVFILLNENYVEDQDATFRFNYSREFFNWSLKGPGWRKDWHVGVRTKQSGRLVAFISAVPATLRVRNKLIKSVEINFLCIHKKLRAKRLTPILIKEVTRRVNKQDIWQALYTAGVVLPSPTATCRYAHRPLNWSKLYEVGFTGLPANASKTQMIAKYTLPKETDTAGLRPMEEKDVDKVFELLNKYQSRFDLIQVFTKEEFKHVFLSSKNVVYSYVVENNGIITDFVSFYSLPFTVLNNPNYRELGIGYLFYYASDADFEYPDRFHPEGSSKLRKRLNRLISDVCIKARDLKMDVFNAMSCQDNSLFLDDLKFGPGDGFLNFYLFNYKVRPIAGGLRKDNSFDTEKRSSVGVVML</sequence>
<evidence type="ECO:0000313" key="14">
    <source>
        <dbReference type="EMBL" id="CEP62591.1"/>
    </source>
</evidence>
<evidence type="ECO:0000256" key="11">
    <source>
        <dbReference type="SAM" id="MobiDB-lite"/>
    </source>
</evidence>
<evidence type="ECO:0000256" key="4">
    <source>
        <dbReference type="ARBA" id="ARBA00012923"/>
    </source>
</evidence>
<feature type="region of interest" description="Disordered" evidence="11">
    <location>
        <begin position="50"/>
        <end position="71"/>
    </location>
</feature>
<feature type="domain" description="Glycylpeptide N-tetradecanoyltransferase N-terminal" evidence="12">
    <location>
        <begin position="59"/>
        <end position="218"/>
    </location>
</feature>
<dbReference type="OrthoDB" id="60315at2759"/>
<dbReference type="Gene3D" id="3.40.630.30">
    <property type="match status" value="2"/>
</dbReference>
<comment type="similarity">
    <text evidence="2 10">Belongs to the NMT family.</text>
</comment>
<dbReference type="GO" id="GO:0004379">
    <property type="term" value="F:glycylpeptide N-tetradecanoyltransferase activity"/>
    <property type="evidence" value="ECO:0007669"/>
    <property type="project" value="UniProtKB-EC"/>
</dbReference>
<dbReference type="PROSITE" id="PS00976">
    <property type="entry name" value="NMT_2"/>
    <property type="match status" value="1"/>
</dbReference>
<keyword evidence="6" id="KW-0963">Cytoplasm</keyword>